<evidence type="ECO:0000256" key="15">
    <source>
        <dbReference type="PROSITE-ProRule" id="PRU00146"/>
    </source>
</evidence>
<feature type="domain" description="PHD-type" evidence="17">
    <location>
        <begin position="1540"/>
        <end position="1595"/>
    </location>
</feature>
<protein>
    <recommendedName>
        <fullName evidence="4">[histone H3]-trimethyl-L-lysine(4) demethylase</fullName>
        <ecNumber evidence="4">1.14.11.67</ecNumber>
    </recommendedName>
</protein>
<dbReference type="GO" id="GO:0005634">
    <property type="term" value="C:nucleus"/>
    <property type="evidence" value="ECO:0007669"/>
    <property type="project" value="UniProtKB-SubCell"/>
</dbReference>
<dbReference type="CDD" id="cd15605">
    <property type="entry name" value="PHD1_Lid_like"/>
    <property type="match status" value="1"/>
</dbReference>
<dbReference type="PROSITE" id="PS50016">
    <property type="entry name" value="ZF_PHD_2"/>
    <property type="match status" value="2"/>
</dbReference>
<evidence type="ECO:0000256" key="12">
    <source>
        <dbReference type="ARBA" id="ARBA00023004"/>
    </source>
</evidence>
<organism evidence="21 22">
    <name type="scientific">Pseudolycoriella hygida</name>
    <dbReference type="NCBI Taxonomy" id="35572"/>
    <lineage>
        <taxon>Eukaryota</taxon>
        <taxon>Metazoa</taxon>
        <taxon>Ecdysozoa</taxon>
        <taxon>Arthropoda</taxon>
        <taxon>Hexapoda</taxon>
        <taxon>Insecta</taxon>
        <taxon>Pterygota</taxon>
        <taxon>Neoptera</taxon>
        <taxon>Endopterygota</taxon>
        <taxon>Diptera</taxon>
        <taxon>Nematocera</taxon>
        <taxon>Sciaroidea</taxon>
        <taxon>Sciaridae</taxon>
        <taxon>Pseudolycoriella</taxon>
    </lineage>
</organism>
<dbReference type="SUPFAM" id="SSF51197">
    <property type="entry name" value="Clavaminate synthase-like"/>
    <property type="match status" value="1"/>
</dbReference>
<feature type="domain" description="PHD-type" evidence="17">
    <location>
        <begin position="337"/>
        <end position="387"/>
    </location>
</feature>
<comment type="cofactor">
    <cofactor evidence="1">
        <name>Fe(2+)</name>
        <dbReference type="ChEBI" id="CHEBI:29033"/>
    </cofactor>
</comment>
<feature type="compositionally biased region" description="Basic and acidic residues" evidence="16">
    <location>
        <begin position="263"/>
        <end position="282"/>
    </location>
</feature>
<keyword evidence="12" id="KW-0408">Iron</keyword>
<feature type="region of interest" description="Disordered" evidence="16">
    <location>
        <begin position="1465"/>
        <end position="1507"/>
    </location>
</feature>
<dbReference type="InterPro" id="IPR004198">
    <property type="entry name" value="Znf_C5HC2"/>
</dbReference>
<feature type="region of interest" description="Disordered" evidence="16">
    <location>
        <begin position="306"/>
        <end position="330"/>
    </location>
</feature>
<evidence type="ECO:0000256" key="3">
    <source>
        <dbReference type="ARBA" id="ARBA00006801"/>
    </source>
</evidence>
<dbReference type="Pfam" id="PF02373">
    <property type="entry name" value="JmjC"/>
    <property type="match status" value="1"/>
</dbReference>
<dbReference type="EMBL" id="WJQU01001931">
    <property type="protein sequence ID" value="KAJ6633523.1"/>
    <property type="molecule type" value="Genomic_DNA"/>
</dbReference>
<feature type="region of interest" description="Disordered" evidence="16">
    <location>
        <begin position="1519"/>
        <end position="1543"/>
    </location>
</feature>
<dbReference type="Gene3D" id="1.10.150.60">
    <property type="entry name" value="ARID DNA-binding domain"/>
    <property type="match status" value="1"/>
</dbReference>
<dbReference type="Pfam" id="PF01388">
    <property type="entry name" value="ARID"/>
    <property type="match status" value="1"/>
</dbReference>
<evidence type="ECO:0000256" key="10">
    <source>
        <dbReference type="ARBA" id="ARBA00022964"/>
    </source>
</evidence>
<dbReference type="Gene3D" id="3.30.40.10">
    <property type="entry name" value="Zinc/RING finger domain, C3HC4 (zinc finger)"/>
    <property type="match status" value="2"/>
</dbReference>
<dbReference type="CDD" id="cd16864">
    <property type="entry name" value="ARID_JARID"/>
    <property type="match status" value="1"/>
</dbReference>
<comment type="subcellular location">
    <subcellularLocation>
        <location evidence="2">Nucleus</location>
    </subcellularLocation>
</comment>
<evidence type="ECO:0000256" key="4">
    <source>
        <dbReference type="ARBA" id="ARBA00012902"/>
    </source>
</evidence>
<dbReference type="SMART" id="SM01014">
    <property type="entry name" value="ARID"/>
    <property type="match status" value="1"/>
</dbReference>
<evidence type="ECO:0000256" key="8">
    <source>
        <dbReference type="ARBA" id="ARBA00022833"/>
    </source>
</evidence>
<dbReference type="OrthoDB" id="1678912at2759"/>
<evidence type="ECO:0000259" key="17">
    <source>
        <dbReference type="PROSITE" id="PS50016"/>
    </source>
</evidence>
<proteinExistence type="inferred from homology"/>
<evidence type="ECO:0000259" key="18">
    <source>
        <dbReference type="PROSITE" id="PS51011"/>
    </source>
</evidence>
<evidence type="ECO:0000256" key="7">
    <source>
        <dbReference type="ARBA" id="ARBA00022771"/>
    </source>
</evidence>
<feature type="compositionally biased region" description="Polar residues" evidence="16">
    <location>
        <begin position="1628"/>
        <end position="1637"/>
    </location>
</feature>
<feature type="compositionally biased region" description="Basic and acidic residues" evidence="16">
    <location>
        <begin position="231"/>
        <end position="240"/>
    </location>
</feature>
<feature type="region of interest" description="Disordered" evidence="16">
    <location>
        <begin position="231"/>
        <end position="282"/>
    </location>
</feature>
<dbReference type="Pfam" id="PF21323">
    <property type="entry name" value="KDM5_C-hel"/>
    <property type="match status" value="1"/>
</dbReference>
<dbReference type="GO" id="GO:0034647">
    <property type="term" value="F:histone H3K4me/H3K4me2/H3K4me3 demethylase activity"/>
    <property type="evidence" value="ECO:0007669"/>
    <property type="project" value="UniProtKB-EC"/>
</dbReference>
<dbReference type="SMART" id="SM00501">
    <property type="entry name" value="BRIGHT"/>
    <property type="match status" value="1"/>
</dbReference>
<keyword evidence="7 15" id="KW-0863">Zinc-finger</keyword>
<evidence type="ECO:0000256" key="13">
    <source>
        <dbReference type="ARBA" id="ARBA00023242"/>
    </source>
</evidence>
<feature type="compositionally biased region" description="Polar residues" evidence="16">
    <location>
        <begin position="1477"/>
        <end position="1486"/>
    </location>
</feature>
<feature type="region of interest" description="Disordered" evidence="16">
    <location>
        <begin position="1321"/>
        <end position="1353"/>
    </location>
</feature>
<feature type="domain" description="JmjC" evidence="20">
    <location>
        <begin position="480"/>
        <end position="646"/>
    </location>
</feature>
<dbReference type="InterPro" id="IPR001606">
    <property type="entry name" value="ARID_dom"/>
</dbReference>
<dbReference type="InterPro" id="IPR036431">
    <property type="entry name" value="ARID_dom_sf"/>
</dbReference>
<evidence type="ECO:0000256" key="1">
    <source>
        <dbReference type="ARBA" id="ARBA00001954"/>
    </source>
</evidence>
<dbReference type="PANTHER" id="PTHR10694">
    <property type="entry name" value="LYSINE-SPECIFIC DEMETHYLASE"/>
    <property type="match status" value="1"/>
</dbReference>
<dbReference type="Proteomes" id="UP001151699">
    <property type="component" value="Unassembled WGS sequence"/>
</dbReference>
<keyword evidence="6" id="KW-0677">Repeat</keyword>
<dbReference type="PROSITE" id="PS01359">
    <property type="entry name" value="ZF_PHD_1"/>
    <property type="match status" value="1"/>
</dbReference>
<feature type="domain" description="JmjN" evidence="19">
    <location>
        <begin position="63"/>
        <end position="104"/>
    </location>
</feature>
<dbReference type="InterPro" id="IPR003347">
    <property type="entry name" value="JmjC_dom"/>
</dbReference>
<dbReference type="InterPro" id="IPR019786">
    <property type="entry name" value="Zinc_finger_PHD-type_CS"/>
</dbReference>
<dbReference type="EC" id="1.14.11.67" evidence="4"/>
<dbReference type="InterPro" id="IPR003349">
    <property type="entry name" value="JmjN"/>
</dbReference>
<dbReference type="SUPFAM" id="SSF46774">
    <property type="entry name" value="ARID-like"/>
    <property type="match status" value="1"/>
</dbReference>
<accession>A0A9Q0MNI3</accession>
<evidence type="ECO:0000256" key="5">
    <source>
        <dbReference type="ARBA" id="ARBA00022723"/>
    </source>
</evidence>
<dbReference type="InterPro" id="IPR011011">
    <property type="entry name" value="Znf_FYVE_PHD"/>
</dbReference>
<dbReference type="SMART" id="SM00558">
    <property type="entry name" value="JmjC"/>
    <property type="match status" value="1"/>
</dbReference>
<reference evidence="21" key="1">
    <citation type="submission" date="2022-07" db="EMBL/GenBank/DDBJ databases">
        <authorList>
            <person name="Trinca V."/>
            <person name="Uliana J.V.C."/>
            <person name="Torres T.T."/>
            <person name="Ward R.J."/>
            <person name="Monesi N."/>
        </authorList>
    </citation>
    <scope>NUCLEOTIDE SEQUENCE</scope>
    <source>
        <strain evidence="21">HSMRA1968</strain>
        <tissue evidence="21">Whole embryos</tissue>
    </source>
</reference>
<evidence type="ECO:0000313" key="21">
    <source>
        <dbReference type="EMBL" id="KAJ6633523.1"/>
    </source>
</evidence>
<gene>
    <name evidence="21" type="primary">lid</name>
    <name evidence="21" type="ORF">Bhyg_16035</name>
</gene>
<feature type="domain" description="ARID" evidence="18">
    <location>
        <begin position="128"/>
        <end position="218"/>
    </location>
</feature>
<dbReference type="Gene3D" id="2.60.120.650">
    <property type="entry name" value="Cupin"/>
    <property type="match status" value="1"/>
</dbReference>
<sequence length="1648" mass="187805">MMSHIDKGGVLDMKETIQQPDHDESLIGGNESLRMSSPHLRQSNRSFSANKNEEFIFEVPGEAPVFVPTIDEFKNPLTYINKIRPIAEKYGICKIRPPSTWQPPFTVNVDKLRFTPRVQRLNELEAKTRVKLNFLDQIAKFWELQGSSLKIPMVERKALDLYSLHRIVQEEGGLEQTTKDRKWSTVASRLGYPSGKSVGTILKGHYERILYPFDVFTLGETEMVKQPKLETELDDHDYKPHGIVSRQKVTPPKENSARRSQRHLHDSNSPDCPDEKKIKEEKCSEDIKSPEVRRLKFYGAGPKITSFKTKSENGKSRMNGSGKKGNGRRTNNDPLAKYICHICNRGDVEEAMLLCDGCDDSYHTFCLMPPLVEIPKGDWRCPKCVVEEVSKPTEAFGFEQAQREYTLQQFGEMADQFKADYFNIPVHLVPTDLVEREFWRIVSSIDEDVVVEYGADLHTMDHGSGFPTKSSLYLLPGDQEYAESSWNLNNLPLLEESILGHINADISGMKVPWMYVGMCFATFCWHNEDHWSYSINYLHWGEPKTWYGVPGSKAEAFENTMKRAAPELFQSQPDLLHQLVTIMNPNILMNAGVPVYRTDQHAGEFIITFPRAYHAGFNQGYNFAEAVNFAPADWMKVGRECINQYSTLRRFCVFSHDELVCKMALDPDKLNLGIATACYLDMAEMVDCEKKLRKSLLEWGVTKAEREAFELIPDDERQCEVCKTTCFLSAVTCPCNKTLVCLRHYSELCKCAPDKHTLKYRYTLDELPLMLRKLKVKAESFENWLSKVRDVIDPNTPTTISLEELQELAQEAEEKKFPGSVLLERLNSAVLEAEKCVTVIQQLDINKMRTRTRNSCDFAKYKLTIEELDLFVQEIDNLCCIIHEGNSVRELQQMGKEFVDTATKLLKEPLSSVDENAVEKLIDDGVSLCIELPQLKALKYLLEQVHWYNEVRELRDSDSKIGLDTIKKLLAQGLNILPNATVEKELAELQTMALAVENWEEKAKQCFESGTQHEIPEIEKLLEQAESIEGNLPSQPVLKDALKKAKEWLVTVEILQTNENYPYFHTLENVVNRGKNIPFQLEELKRMEEHLISARLWKQRTGRTFLKKTTSFALMEALSPRTDPVMSPNHLRSSKLTDEQLSQQFTEEMGPVQIVIAFKNAEEKEMREMKELRLTNTLKNPEQDKYCVCKRRFYGNMYHCELCRDWFHDACVPMPRNTIRQKPATSVSPTNIISIPTMTGRERDRVSKYLCPSCMRSRRPRLETILSLLVSLQRLPIRLPEGEALQCLTERAMNWQDRARHALATDEVAAALETLSEISQKSTAGVVKDTQNIPKATQKHRNSESSESSTDAEGINDAMLSTLPKNVEHAYSVPPSLPTLSKTDGPLITLSKSTKDSLDDLMMEGDLLEVSLDETQHIWRILNAAKPSTSDLTQINLRYKIMPQLADHLVSNIRKRYSDDHKAIPKKQMKMSRHSDQGLTTATSNVGGAPAAVTNSTQKLKRGRKIKPKNLPAVESIKKKKRGRKNVQENQTTASTSDEDEECSAVNCVRPGGREVDWVQCDGGCNKWYHMSCVGLVKNQIKADEDFVCKKCKKMSKIVADAKDKCDKMNDDDTPNKPTEFDEGDPNGTKSISQMEISDTDECHTKKK</sequence>
<dbReference type="GO" id="GO:0000785">
    <property type="term" value="C:chromatin"/>
    <property type="evidence" value="ECO:0007669"/>
    <property type="project" value="TreeGrafter"/>
</dbReference>
<keyword evidence="13" id="KW-0539">Nucleus</keyword>
<evidence type="ECO:0000259" key="20">
    <source>
        <dbReference type="PROSITE" id="PS51184"/>
    </source>
</evidence>
<evidence type="ECO:0000256" key="14">
    <source>
        <dbReference type="ARBA" id="ARBA00048734"/>
    </source>
</evidence>
<dbReference type="InterPro" id="IPR048615">
    <property type="entry name" value="KDM5_C-hel"/>
</dbReference>
<dbReference type="CDD" id="cd15610">
    <property type="entry name" value="PHD3_KDM5A_like"/>
    <property type="match status" value="1"/>
</dbReference>
<evidence type="ECO:0000256" key="16">
    <source>
        <dbReference type="SAM" id="MobiDB-lite"/>
    </source>
</evidence>
<feature type="region of interest" description="Disordered" evidence="16">
    <location>
        <begin position="1603"/>
        <end position="1648"/>
    </location>
</feature>
<dbReference type="PANTHER" id="PTHR10694:SF33">
    <property type="entry name" value="LYSINE-SPECIFIC DEMETHYLASE 5"/>
    <property type="match status" value="1"/>
</dbReference>
<dbReference type="Pfam" id="PF02375">
    <property type="entry name" value="JmjN"/>
    <property type="match status" value="1"/>
</dbReference>
<evidence type="ECO:0000313" key="22">
    <source>
        <dbReference type="Proteomes" id="UP001151699"/>
    </source>
</evidence>
<dbReference type="SMART" id="SM00249">
    <property type="entry name" value="PHD"/>
    <property type="match status" value="3"/>
</dbReference>
<dbReference type="Pfam" id="PF08429">
    <property type="entry name" value="PLU-1"/>
    <property type="match status" value="1"/>
</dbReference>
<dbReference type="GO" id="GO:0003677">
    <property type="term" value="F:DNA binding"/>
    <property type="evidence" value="ECO:0007669"/>
    <property type="project" value="InterPro"/>
</dbReference>
<dbReference type="FunFam" id="2.60.120.650:FF:000028">
    <property type="entry name" value="Lysine-specific demethylase lid"/>
    <property type="match status" value="1"/>
</dbReference>
<keyword evidence="5" id="KW-0479">Metal-binding</keyword>
<evidence type="ECO:0000259" key="19">
    <source>
        <dbReference type="PROSITE" id="PS51183"/>
    </source>
</evidence>
<dbReference type="PROSITE" id="PS51183">
    <property type="entry name" value="JMJN"/>
    <property type="match status" value="1"/>
</dbReference>
<dbReference type="InterPro" id="IPR013637">
    <property type="entry name" value="Lys_sp_deMease-like_dom"/>
</dbReference>
<comment type="similarity">
    <text evidence="3">Belongs to the JARID1 histone demethylase family.</text>
</comment>
<dbReference type="SMART" id="SM00545">
    <property type="entry name" value="JmjN"/>
    <property type="match status" value="1"/>
</dbReference>
<evidence type="ECO:0000256" key="11">
    <source>
        <dbReference type="ARBA" id="ARBA00023002"/>
    </source>
</evidence>
<feature type="region of interest" description="Disordered" evidence="16">
    <location>
        <begin position="22"/>
        <end position="41"/>
    </location>
</feature>
<feature type="compositionally biased region" description="Basic and acidic residues" evidence="16">
    <location>
        <begin position="1603"/>
        <end position="1615"/>
    </location>
</feature>
<dbReference type="InterPro" id="IPR013083">
    <property type="entry name" value="Znf_RING/FYVE/PHD"/>
</dbReference>
<keyword evidence="22" id="KW-1185">Reference proteome</keyword>
<dbReference type="GO" id="GO:0006355">
    <property type="term" value="P:regulation of DNA-templated transcription"/>
    <property type="evidence" value="ECO:0007669"/>
    <property type="project" value="TreeGrafter"/>
</dbReference>
<keyword evidence="9" id="KW-0156">Chromatin regulator</keyword>
<dbReference type="InterPro" id="IPR001965">
    <property type="entry name" value="Znf_PHD"/>
</dbReference>
<dbReference type="Pfam" id="PF02928">
    <property type="entry name" value="zf-C5HC2"/>
    <property type="match status" value="1"/>
</dbReference>
<dbReference type="Pfam" id="PF00628">
    <property type="entry name" value="PHD"/>
    <property type="match status" value="2"/>
</dbReference>
<name>A0A9Q0MNI3_9DIPT</name>
<comment type="catalytic activity">
    <reaction evidence="14">
        <text>N(6),N(6),N(6)-trimethyl-L-lysyl(4)-[histone H3] + 3 2-oxoglutarate + 3 O2 = L-lysyl(4)-[histone H3] + 3 formaldehyde + 3 succinate + 3 CO2</text>
        <dbReference type="Rhea" id="RHEA:60208"/>
        <dbReference type="Rhea" id="RHEA-COMP:15537"/>
        <dbReference type="Rhea" id="RHEA-COMP:15547"/>
        <dbReference type="ChEBI" id="CHEBI:15379"/>
        <dbReference type="ChEBI" id="CHEBI:16526"/>
        <dbReference type="ChEBI" id="CHEBI:16810"/>
        <dbReference type="ChEBI" id="CHEBI:16842"/>
        <dbReference type="ChEBI" id="CHEBI:29969"/>
        <dbReference type="ChEBI" id="CHEBI:30031"/>
        <dbReference type="ChEBI" id="CHEBI:61961"/>
        <dbReference type="EC" id="1.14.11.67"/>
    </reaction>
</comment>
<evidence type="ECO:0000256" key="6">
    <source>
        <dbReference type="ARBA" id="ARBA00022737"/>
    </source>
</evidence>
<dbReference type="SUPFAM" id="SSF57903">
    <property type="entry name" value="FYVE/PHD zinc finger"/>
    <property type="match status" value="3"/>
</dbReference>
<keyword evidence="11" id="KW-0560">Oxidoreductase</keyword>
<feature type="compositionally biased region" description="Polar residues" evidence="16">
    <location>
        <begin position="1321"/>
        <end position="1335"/>
    </location>
</feature>
<dbReference type="PROSITE" id="PS51011">
    <property type="entry name" value="ARID"/>
    <property type="match status" value="1"/>
</dbReference>
<dbReference type="InterPro" id="IPR019787">
    <property type="entry name" value="Znf_PHD-finger"/>
</dbReference>
<comment type="caution">
    <text evidence="21">The sequence shown here is derived from an EMBL/GenBank/DDBJ whole genome shotgun (WGS) entry which is preliminary data.</text>
</comment>
<dbReference type="GO" id="GO:0008270">
    <property type="term" value="F:zinc ion binding"/>
    <property type="evidence" value="ECO:0007669"/>
    <property type="project" value="UniProtKB-KW"/>
</dbReference>
<dbReference type="FunFam" id="1.10.150.60:FF:000001">
    <property type="entry name" value="Putative lysine-specific demethylase 5b"/>
    <property type="match status" value="1"/>
</dbReference>
<dbReference type="PROSITE" id="PS51184">
    <property type="entry name" value="JMJC"/>
    <property type="match status" value="1"/>
</dbReference>
<keyword evidence="10" id="KW-0223">Dioxygenase</keyword>
<keyword evidence="8" id="KW-0862">Zinc</keyword>
<evidence type="ECO:0000256" key="9">
    <source>
        <dbReference type="ARBA" id="ARBA00022853"/>
    </source>
</evidence>
<evidence type="ECO:0000256" key="2">
    <source>
        <dbReference type="ARBA" id="ARBA00004123"/>
    </source>
</evidence>